<dbReference type="SUPFAM" id="SSF49879">
    <property type="entry name" value="SMAD/FHA domain"/>
    <property type="match status" value="1"/>
</dbReference>
<dbReference type="Proteomes" id="UP000584642">
    <property type="component" value="Unassembled WGS sequence"/>
</dbReference>
<organism evidence="2 3">
    <name type="scientific">Azospirillum oleiclasticum</name>
    <dbReference type="NCBI Taxonomy" id="2735135"/>
    <lineage>
        <taxon>Bacteria</taxon>
        <taxon>Pseudomonadati</taxon>
        <taxon>Pseudomonadota</taxon>
        <taxon>Alphaproteobacteria</taxon>
        <taxon>Rhodospirillales</taxon>
        <taxon>Azospirillaceae</taxon>
        <taxon>Azospirillum</taxon>
    </lineage>
</organism>
<dbReference type="SMART" id="SM00240">
    <property type="entry name" value="FHA"/>
    <property type="match status" value="1"/>
</dbReference>
<name>A0ABX2T6X9_9PROT</name>
<evidence type="ECO:0000259" key="1">
    <source>
        <dbReference type="PROSITE" id="PS50006"/>
    </source>
</evidence>
<accession>A0ABX2T6X9</accession>
<dbReference type="InterPro" id="IPR000253">
    <property type="entry name" value="FHA_dom"/>
</dbReference>
<protein>
    <submittedName>
        <fullName evidence="2">FHA domain-containing protein</fullName>
    </submittedName>
</protein>
<dbReference type="PROSITE" id="PS50006">
    <property type="entry name" value="FHA_DOMAIN"/>
    <property type="match status" value="1"/>
</dbReference>
<evidence type="ECO:0000313" key="3">
    <source>
        <dbReference type="Proteomes" id="UP000584642"/>
    </source>
</evidence>
<dbReference type="Pfam" id="PF00498">
    <property type="entry name" value="FHA"/>
    <property type="match status" value="1"/>
</dbReference>
<keyword evidence="3" id="KW-1185">Reference proteome</keyword>
<sequence length="605" mass="66241">MISRHRPMKYEVVVELKGRPSIDGVFDDEALAMDRAKFLLAQARFTAVRVVRTNQAGKEETVFEKAYSGGGKVTTISHIEEAAPCRDVLQVYGFNSRMTLLRLLRAYWDDQQVIPAEQLHRYMQLRYLEREATLFNPALSRLATLQSEALGVKLFDRQDELARWFVRLKELAQEGAADLAGFDRALATGGTAGLLAAAASRPAEERDRIVTHAFSTHLEPYREWGPKLRAVLRFHDEDDGESVRVVDEFVAEIMDGREPVRALIGYAPDLASALLSLIAVVHGDLDDRLPHTEDLLALSRASAGGGFDKLEQAILNRIAGALDARHPLSKQGPAAESKAFHMIADRLATADGFRGGADMASALTRRAKLALAVNGNDLPFEETVSRLSGRFSTPAARLGYLLDLGASPVGRRRISYVIGLVAGIFEQAQTASELAPIGVEAEEARRRMGERLRKAGVPRALADALVARMSMMNSHPPLPKQGVLTADTVDIGGPRVPARLALSYHGHRCVIPDAGTEIVIGRSHDCHILLDLASASRHHAVVRVEREGFVLEDLSRNGTELITAQQKPRVLNKGDKIQLGRTGEIVIGSRSTGEEPARITWEVLS</sequence>
<gene>
    <name evidence="2" type="ORF">HND93_03140</name>
</gene>
<dbReference type="InterPro" id="IPR008984">
    <property type="entry name" value="SMAD_FHA_dom_sf"/>
</dbReference>
<dbReference type="CDD" id="cd00060">
    <property type="entry name" value="FHA"/>
    <property type="match status" value="1"/>
</dbReference>
<proteinExistence type="predicted"/>
<feature type="domain" description="FHA" evidence="1">
    <location>
        <begin position="518"/>
        <end position="561"/>
    </location>
</feature>
<dbReference type="EMBL" id="JABFDB010000001">
    <property type="protein sequence ID" value="NYZ18694.1"/>
    <property type="molecule type" value="Genomic_DNA"/>
</dbReference>
<comment type="caution">
    <text evidence="2">The sequence shown here is derived from an EMBL/GenBank/DDBJ whole genome shotgun (WGS) entry which is preliminary data.</text>
</comment>
<evidence type="ECO:0000313" key="2">
    <source>
        <dbReference type="EMBL" id="NYZ18694.1"/>
    </source>
</evidence>
<reference evidence="2 3" key="1">
    <citation type="submission" date="2020-05" db="EMBL/GenBank/DDBJ databases">
        <title>Azospirillum oleiclasticum sp. nov, a nitrogen-fixing and heavy crude oil-emulsifying bacterium isolated from the crude oil of Yumen Oilfield.</title>
        <authorList>
            <person name="Wu D."/>
            <person name="Cai M."/>
            <person name="Zhang X."/>
        </authorList>
    </citation>
    <scope>NUCLEOTIDE SEQUENCE [LARGE SCALE GENOMIC DNA]</scope>
    <source>
        <strain evidence="2 3">ROY-1-1-2</strain>
    </source>
</reference>
<dbReference type="Gene3D" id="2.60.200.20">
    <property type="match status" value="1"/>
</dbReference>